<sequence length="92" mass="10394">MNKKLPIICPSCSSGLKVKSLHCDSCETTITGQFNLPVLLRLEKTELDFVLDFIRCSGSLKIMASKLNLSYPTVRNMLDDLIYKIDKLEQDV</sequence>
<keyword evidence="4" id="KW-1185">Reference proteome</keyword>
<protein>
    <submittedName>
        <fullName evidence="3">DUF2089 domain-containing protein</fullName>
    </submittedName>
</protein>
<dbReference type="InterPro" id="IPR053957">
    <property type="entry name" value="DUF2089_Zn_ribbon"/>
</dbReference>
<dbReference type="Proteomes" id="UP001165488">
    <property type="component" value="Unassembled WGS sequence"/>
</dbReference>
<feature type="domain" description="DUF2089" evidence="1">
    <location>
        <begin position="42"/>
        <end position="85"/>
    </location>
</feature>
<dbReference type="EMBL" id="JAKZGS010000012">
    <property type="protein sequence ID" value="MCH7399108.1"/>
    <property type="molecule type" value="Genomic_DNA"/>
</dbReference>
<gene>
    <name evidence="3" type="ORF">MM236_13975</name>
</gene>
<organism evidence="3 4">
    <name type="scientific">Belliella calami</name>
    <dbReference type="NCBI Taxonomy" id="2923436"/>
    <lineage>
        <taxon>Bacteria</taxon>
        <taxon>Pseudomonadati</taxon>
        <taxon>Bacteroidota</taxon>
        <taxon>Cytophagia</taxon>
        <taxon>Cytophagales</taxon>
        <taxon>Cyclobacteriaceae</taxon>
        <taxon>Belliella</taxon>
    </lineage>
</organism>
<name>A0ABS9UR44_9BACT</name>
<dbReference type="InterPro" id="IPR018658">
    <property type="entry name" value="DUF2089"/>
</dbReference>
<feature type="domain" description="DUF2089" evidence="2">
    <location>
        <begin position="9"/>
        <end position="37"/>
    </location>
</feature>
<evidence type="ECO:0000313" key="3">
    <source>
        <dbReference type="EMBL" id="MCH7399108.1"/>
    </source>
</evidence>
<evidence type="ECO:0000313" key="4">
    <source>
        <dbReference type="Proteomes" id="UP001165488"/>
    </source>
</evidence>
<evidence type="ECO:0000259" key="2">
    <source>
        <dbReference type="Pfam" id="PF22747"/>
    </source>
</evidence>
<comment type="caution">
    <text evidence="3">The sequence shown here is derived from an EMBL/GenBank/DDBJ whole genome shotgun (WGS) entry which is preliminary data.</text>
</comment>
<dbReference type="RefSeq" id="WP_241275611.1">
    <property type="nucleotide sequence ID" value="NZ_JAKZGS010000012.1"/>
</dbReference>
<dbReference type="Pfam" id="PF09862">
    <property type="entry name" value="DUF2089"/>
    <property type="match status" value="1"/>
</dbReference>
<proteinExistence type="predicted"/>
<accession>A0ABS9UR44</accession>
<reference evidence="3" key="1">
    <citation type="submission" date="2022-03" db="EMBL/GenBank/DDBJ databases">
        <title>De novo assembled genomes of Belliella spp. (Cyclobacteriaceae) strains.</title>
        <authorList>
            <person name="Szabo A."/>
            <person name="Korponai K."/>
            <person name="Felfoldi T."/>
        </authorList>
    </citation>
    <scope>NUCLEOTIDE SEQUENCE</scope>
    <source>
        <strain evidence="3">DSM 107340</strain>
    </source>
</reference>
<dbReference type="Pfam" id="PF22747">
    <property type="entry name" value="Zn_ribbon_DUF2089"/>
    <property type="match status" value="1"/>
</dbReference>
<evidence type="ECO:0000259" key="1">
    <source>
        <dbReference type="Pfam" id="PF09862"/>
    </source>
</evidence>